<organism evidence="2 3">
    <name type="scientific">Virgisporangium aurantiacum</name>
    <dbReference type="NCBI Taxonomy" id="175570"/>
    <lineage>
        <taxon>Bacteria</taxon>
        <taxon>Bacillati</taxon>
        <taxon>Actinomycetota</taxon>
        <taxon>Actinomycetes</taxon>
        <taxon>Micromonosporales</taxon>
        <taxon>Micromonosporaceae</taxon>
        <taxon>Virgisporangium</taxon>
    </lineage>
</organism>
<feature type="transmembrane region" description="Helical" evidence="1">
    <location>
        <begin position="107"/>
        <end position="126"/>
    </location>
</feature>
<reference evidence="2" key="1">
    <citation type="submission" date="2021-01" db="EMBL/GenBank/DDBJ databases">
        <title>Whole genome shotgun sequence of Virgisporangium aurantiacum NBRC 16421.</title>
        <authorList>
            <person name="Komaki H."/>
            <person name="Tamura T."/>
        </authorList>
    </citation>
    <scope>NUCLEOTIDE SEQUENCE</scope>
    <source>
        <strain evidence="2">NBRC 16421</strain>
    </source>
</reference>
<feature type="transmembrane region" description="Helical" evidence="1">
    <location>
        <begin position="230"/>
        <end position="252"/>
    </location>
</feature>
<dbReference type="RefSeq" id="WP_203988906.1">
    <property type="nucleotide sequence ID" value="NZ_BOPG01000011.1"/>
</dbReference>
<feature type="transmembrane region" description="Helical" evidence="1">
    <location>
        <begin position="199"/>
        <end position="218"/>
    </location>
</feature>
<dbReference type="Pfam" id="PF03988">
    <property type="entry name" value="DUF347"/>
    <property type="match status" value="4"/>
</dbReference>
<evidence type="ECO:0000313" key="3">
    <source>
        <dbReference type="Proteomes" id="UP000612585"/>
    </source>
</evidence>
<feature type="transmembrane region" description="Helical" evidence="1">
    <location>
        <begin position="83"/>
        <end position="101"/>
    </location>
</feature>
<evidence type="ECO:0000313" key="2">
    <source>
        <dbReference type="EMBL" id="GIJ54169.1"/>
    </source>
</evidence>
<dbReference type="EMBL" id="BOPG01000011">
    <property type="protein sequence ID" value="GIJ54169.1"/>
    <property type="molecule type" value="Genomic_DNA"/>
</dbReference>
<keyword evidence="1" id="KW-1133">Transmembrane helix</keyword>
<sequence length="263" mass="28344">MQIIWPDTANASGLRRLANKVPEVTIFFWIIKILATTVGETAADLLSVDVGIGLTWTSVVMAALTLAALVVQLRSDRYVPWRYWLVVILISVMGTLVTDTLVDSAGVPLTVTTALFAVALAATFAAWYARERTLSIHAITTRRRELFYWTAILVTFALGTSAGDLVAERFAIGYLPSACLFAAAIALVALCLRLRLIGAVLAFWTAYVLTRPLGASLGDWLSQSRDDGGLGLGTVGPSVVFLLASIGLVVYLTRSRRDVTPVV</sequence>
<dbReference type="AlphaFoldDB" id="A0A8J3YY57"/>
<feature type="transmembrane region" description="Helical" evidence="1">
    <location>
        <begin position="172"/>
        <end position="192"/>
    </location>
</feature>
<protein>
    <submittedName>
        <fullName evidence="2">Membrane protein</fullName>
    </submittedName>
</protein>
<comment type="caution">
    <text evidence="2">The sequence shown here is derived from an EMBL/GenBank/DDBJ whole genome shotgun (WGS) entry which is preliminary data.</text>
</comment>
<name>A0A8J3YY57_9ACTN</name>
<gene>
    <name evidence="2" type="ORF">Vau01_016850</name>
</gene>
<dbReference type="Proteomes" id="UP000612585">
    <property type="component" value="Unassembled WGS sequence"/>
</dbReference>
<keyword evidence="3" id="KW-1185">Reference proteome</keyword>
<keyword evidence="1" id="KW-0812">Transmembrane</keyword>
<feature type="transmembrane region" description="Helical" evidence="1">
    <location>
        <begin position="146"/>
        <end position="166"/>
    </location>
</feature>
<accession>A0A8J3YY57</accession>
<evidence type="ECO:0000256" key="1">
    <source>
        <dbReference type="SAM" id="Phobius"/>
    </source>
</evidence>
<dbReference type="InterPro" id="IPR007136">
    <property type="entry name" value="DUF347"/>
</dbReference>
<proteinExistence type="predicted"/>
<feature type="transmembrane region" description="Helical" evidence="1">
    <location>
        <begin position="50"/>
        <end position="71"/>
    </location>
</feature>
<keyword evidence="1" id="KW-0472">Membrane</keyword>
<feature type="transmembrane region" description="Helical" evidence="1">
    <location>
        <begin position="21"/>
        <end position="38"/>
    </location>
</feature>